<keyword evidence="2" id="KW-1185">Reference proteome</keyword>
<comment type="caution">
    <text evidence="1">The sequence shown here is derived from an EMBL/GenBank/DDBJ whole genome shotgun (WGS) entry which is preliminary data.</text>
</comment>
<dbReference type="EMBL" id="JBHRTD010000006">
    <property type="protein sequence ID" value="MFC3137647.1"/>
    <property type="molecule type" value="Genomic_DNA"/>
</dbReference>
<proteinExistence type="predicted"/>
<protein>
    <submittedName>
        <fullName evidence="1">Uncharacterized protein</fullName>
    </submittedName>
</protein>
<gene>
    <name evidence="1" type="ORF">ACFOE0_05515</name>
</gene>
<dbReference type="Proteomes" id="UP001595621">
    <property type="component" value="Unassembled WGS sequence"/>
</dbReference>
<dbReference type="InterPro" id="IPR038765">
    <property type="entry name" value="Papain-like_cys_pep_sf"/>
</dbReference>
<dbReference type="SUPFAM" id="SSF54001">
    <property type="entry name" value="Cysteine proteinases"/>
    <property type="match status" value="1"/>
</dbReference>
<dbReference type="RefSeq" id="WP_248935105.1">
    <property type="nucleotide sequence ID" value="NZ_JAKILF010000002.1"/>
</dbReference>
<reference evidence="2" key="1">
    <citation type="journal article" date="2019" name="Int. J. Syst. Evol. Microbiol.">
        <title>The Global Catalogue of Microorganisms (GCM) 10K type strain sequencing project: providing services to taxonomists for standard genome sequencing and annotation.</title>
        <authorList>
            <consortium name="The Broad Institute Genomics Platform"/>
            <consortium name="The Broad Institute Genome Sequencing Center for Infectious Disease"/>
            <person name="Wu L."/>
            <person name="Ma J."/>
        </authorList>
    </citation>
    <scope>NUCLEOTIDE SEQUENCE [LARGE SCALE GENOMIC DNA]</scope>
    <source>
        <strain evidence="2">KCTC 52277</strain>
    </source>
</reference>
<accession>A0ABV7GCV0</accession>
<sequence>MTAQMTLAQLKPGDVLLMVGDLRPSNPTRNLDRMIMLLTGSDVCHSALFVGPAPDSTPAEPKYLLIDDTLGGVGLRKLHDSQDTNDPHYYTWYVRRMANPDMTPVINAAESYAGKVIYDKTWLVMLGLLILFRDLAPSGTKADLLLQLLKYLAYKIDTMTHEPGKYYFVCSQYVAVSFSDAGNGYALEIEGGKLQLNSPGQALDNLRTQGNFQLNTQDGQLTATLTGQLAAQLPGAQAQLVSAHGLDTELLDYIAGLFSDYVAGLGDQAQTQLQSAFSEYQDAFVTPACLKDNCTNLTAEGKLGFIYGS</sequence>
<dbReference type="Gene3D" id="3.90.1720.10">
    <property type="entry name" value="endopeptidase domain like (from Nostoc punctiforme)"/>
    <property type="match status" value="1"/>
</dbReference>
<name>A0ABV7GCV0_9GAMM</name>
<evidence type="ECO:0000313" key="1">
    <source>
        <dbReference type="EMBL" id="MFC3137647.1"/>
    </source>
</evidence>
<evidence type="ECO:0000313" key="2">
    <source>
        <dbReference type="Proteomes" id="UP001595621"/>
    </source>
</evidence>
<organism evidence="1 2">
    <name type="scientific">Shewanella submarina</name>
    <dbReference type="NCBI Taxonomy" id="2016376"/>
    <lineage>
        <taxon>Bacteria</taxon>
        <taxon>Pseudomonadati</taxon>
        <taxon>Pseudomonadota</taxon>
        <taxon>Gammaproteobacteria</taxon>
        <taxon>Alteromonadales</taxon>
        <taxon>Shewanellaceae</taxon>
        <taxon>Shewanella</taxon>
    </lineage>
</organism>